<evidence type="ECO:0000313" key="9">
    <source>
        <dbReference type="Proteomes" id="UP000472276"/>
    </source>
</evidence>
<dbReference type="Proteomes" id="UP000472276">
    <property type="component" value="Unassembled WGS sequence"/>
</dbReference>
<dbReference type="PANTHER" id="PTHR19282:SF456">
    <property type="entry name" value="CD63 MOLECULE"/>
    <property type="match status" value="1"/>
</dbReference>
<dbReference type="KEGG" id="oau:116319732"/>
<dbReference type="RefSeq" id="XP_031595013.1">
    <property type="nucleotide sequence ID" value="XM_031739153.2"/>
</dbReference>
<comment type="similarity">
    <text evidence="2 7">Belongs to the tetraspanin (TM4SF) family.</text>
</comment>
<evidence type="ECO:0000256" key="1">
    <source>
        <dbReference type="ARBA" id="ARBA00004141"/>
    </source>
</evidence>
<feature type="transmembrane region" description="Helical" evidence="7">
    <location>
        <begin position="49"/>
        <end position="68"/>
    </location>
</feature>
<evidence type="ECO:0000256" key="7">
    <source>
        <dbReference type="RuleBase" id="RU361218"/>
    </source>
</evidence>
<feature type="transmembrane region" description="Helical" evidence="7">
    <location>
        <begin position="7"/>
        <end position="29"/>
    </location>
</feature>
<evidence type="ECO:0000313" key="8">
    <source>
        <dbReference type="Ensembl" id="ENSOABP00000065490.1"/>
    </source>
</evidence>
<dbReference type="PANTHER" id="PTHR19282">
    <property type="entry name" value="TETRASPANIN"/>
    <property type="match status" value="1"/>
</dbReference>
<evidence type="ECO:0000256" key="5">
    <source>
        <dbReference type="ARBA" id="ARBA00023136"/>
    </source>
</evidence>
<reference evidence="8" key="3">
    <citation type="submission" date="2025-09" db="UniProtKB">
        <authorList>
            <consortium name="Ensembl"/>
        </authorList>
    </citation>
    <scope>IDENTIFICATION</scope>
</reference>
<dbReference type="AlphaFoldDB" id="A0AAZ1XCZ0"/>
<comment type="subcellular location">
    <subcellularLocation>
        <location evidence="1 7">Membrane</location>
        <topology evidence="1 7">Multi-pass membrane protein</topology>
    </subcellularLocation>
</comment>
<evidence type="ECO:0000256" key="3">
    <source>
        <dbReference type="ARBA" id="ARBA00022692"/>
    </source>
</evidence>
<dbReference type="Pfam" id="PF00335">
    <property type="entry name" value="Tetraspanin"/>
    <property type="match status" value="1"/>
</dbReference>
<dbReference type="PIRSF" id="PIRSF002419">
    <property type="entry name" value="Tetraspanin"/>
    <property type="match status" value="1"/>
</dbReference>
<dbReference type="InterPro" id="IPR000301">
    <property type="entry name" value="Tetraspanin_animals"/>
</dbReference>
<protein>
    <recommendedName>
        <fullName evidence="7">Tetraspanin</fullName>
    </recommendedName>
</protein>
<keyword evidence="3 7" id="KW-0812">Transmembrane</keyword>
<gene>
    <name evidence="8" type="primary">LOC116319732</name>
</gene>
<keyword evidence="4 7" id="KW-1133">Transmembrane helix</keyword>
<feature type="disulfide bond" evidence="6">
    <location>
        <begin position="137"/>
        <end position="153"/>
    </location>
</feature>
<name>A0AAZ1XCZ0_OREAU</name>
<organism evidence="8 9">
    <name type="scientific">Oreochromis aureus</name>
    <name type="common">Israeli tilapia</name>
    <name type="synonym">Chromis aureus</name>
    <dbReference type="NCBI Taxonomy" id="47969"/>
    <lineage>
        <taxon>Eukaryota</taxon>
        <taxon>Metazoa</taxon>
        <taxon>Chordata</taxon>
        <taxon>Craniata</taxon>
        <taxon>Vertebrata</taxon>
        <taxon>Euteleostomi</taxon>
        <taxon>Actinopterygii</taxon>
        <taxon>Neopterygii</taxon>
        <taxon>Teleostei</taxon>
        <taxon>Neoteleostei</taxon>
        <taxon>Acanthomorphata</taxon>
        <taxon>Ovalentaria</taxon>
        <taxon>Cichlomorphae</taxon>
        <taxon>Cichliformes</taxon>
        <taxon>Cichlidae</taxon>
        <taxon>African cichlids</taxon>
        <taxon>Pseudocrenilabrinae</taxon>
        <taxon>Oreochromini</taxon>
        <taxon>Oreochromis</taxon>
    </lineage>
</organism>
<proteinExistence type="inferred from homology"/>
<dbReference type="InterPro" id="IPR008952">
    <property type="entry name" value="Tetraspanin_EC2_sf"/>
</dbReference>
<dbReference type="GO" id="GO:0005886">
    <property type="term" value="C:plasma membrane"/>
    <property type="evidence" value="ECO:0007669"/>
    <property type="project" value="TreeGrafter"/>
</dbReference>
<dbReference type="SUPFAM" id="SSF48652">
    <property type="entry name" value="Tetraspanin"/>
    <property type="match status" value="1"/>
</dbReference>
<dbReference type="Gene3D" id="1.10.1450.10">
    <property type="entry name" value="Tetraspanin"/>
    <property type="match status" value="1"/>
</dbReference>
<feature type="transmembrane region" description="Helical" evidence="7">
    <location>
        <begin position="205"/>
        <end position="228"/>
    </location>
</feature>
<accession>A0AAZ1XCZ0</accession>
<dbReference type="PRINTS" id="PR00259">
    <property type="entry name" value="TMFOUR"/>
</dbReference>
<dbReference type="InterPro" id="IPR018499">
    <property type="entry name" value="Tetraspanin/Peripherin"/>
</dbReference>
<reference evidence="9" key="1">
    <citation type="submission" date="2020-03" db="EMBL/GenBank/DDBJ databases">
        <title>Evolution of repeat sequences and sex chromosomes of tilapia species revealed by chromosome-level genomes.</title>
        <authorList>
            <person name="Xu L."/>
            <person name="Tao W."/>
            <person name="Wang D."/>
            <person name="Zhou Q."/>
        </authorList>
    </citation>
    <scope>NUCLEOTIDE SEQUENCE [LARGE SCALE GENOMIC DNA]</scope>
    <source>
        <strain evidence="9">Israel</strain>
    </source>
</reference>
<keyword evidence="5 7" id="KW-0472">Membrane</keyword>
<sequence length="245" mass="27425">MGKINGCLKCIFVFFNVLFAIFGALLIYGLLQTSTYKEDISSLDLPGLIWGWLFVIGVLGVSSLGIFATCCESIIGLKLFASFMGIGMIIMFYAGINVARGRNEIETAFRDELQRANLREEVIRSMVEEIQSNFHCCGIRSATDWGDNIPDSCECISSNPGYVTDRGSNSRRCESKPQGIRGPDEIYEQSCYDIILELLNLGFNIMFGFFFGFAIIALLGLLFAICMINQVKSDNSRESMYLRKY</sequence>
<dbReference type="GeneID" id="116319732"/>
<reference evidence="8" key="2">
    <citation type="submission" date="2025-08" db="UniProtKB">
        <authorList>
            <consortium name="Ensembl"/>
        </authorList>
    </citation>
    <scope>IDENTIFICATION</scope>
</reference>
<evidence type="ECO:0000256" key="6">
    <source>
        <dbReference type="PIRSR" id="PIRSR002419-1"/>
    </source>
</evidence>
<dbReference type="Ensembl" id="ENSOABT00000074617.1">
    <property type="protein sequence ID" value="ENSOABP00000065490.1"/>
    <property type="gene ID" value="ENSOABG00000037508.1"/>
</dbReference>
<evidence type="ECO:0000256" key="4">
    <source>
        <dbReference type="ARBA" id="ARBA00022989"/>
    </source>
</evidence>
<keyword evidence="9" id="KW-1185">Reference proteome</keyword>
<feature type="transmembrane region" description="Helical" evidence="7">
    <location>
        <begin position="75"/>
        <end position="96"/>
    </location>
</feature>
<keyword evidence="6" id="KW-1015">Disulfide bond</keyword>
<evidence type="ECO:0000256" key="2">
    <source>
        <dbReference type="ARBA" id="ARBA00006840"/>
    </source>
</evidence>
<dbReference type="GO" id="GO:1900746">
    <property type="term" value="P:regulation of vascular endothelial growth factor signaling pathway"/>
    <property type="evidence" value="ECO:0007669"/>
    <property type="project" value="TreeGrafter"/>
</dbReference>